<dbReference type="Proteomes" id="UP000606921">
    <property type="component" value="Unassembled WGS sequence"/>
</dbReference>
<keyword evidence="2" id="KW-1133">Transmembrane helix</keyword>
<evidence type="ECO:0000313" key="4">
    <source>
        <dbReference type="Proteomes" id="UP000606921"/>
    </source>
</evidence>
<sequence>MPYYLVTQTSLVEAKDEVAAAEQVLAQLQEAPEVTFTVRYDENTVQQVTVRRTGSPERVRPEPNVKEDEASSAAVGVVQQAPPSEPRPPTGSTAQPPVAAFAVFITGALVGMVAQWLMI</sequence>
<dbReference type="EMBL" id="CABFWF030000011">
    <property type="protein sequence ID" value="CAD7037853.1"/>
    <property type="molecule type" value="Genomic_DNA"/>
</dbReference>
<name>A0ABM8PMF4_9HYPH</name>
<feature type="transmembrane region" description="Helical" evidence="2">
    <location>
        <begin position="98"/>
        <end position="118"/>
    </location>
</feature>
<keyword evidence="2" id="KW-0472">Membrane</keyword>
<dbReference type="RefSeq" id="WP_142592648.1">
    <property type="nucleotide sequence ID" value="NZ_CABFWF030000011.1"/>
</dbReference>
<keyword evidence="4" id="KW-1185">Reference proteome</keyword>
<accession>A0ABM8PMF4</accession>
<keyword evidence="2" id="KW-0812">Transmembrane</keyword>
<evidence type="ECO:0000256" key="1">
    <source>
        <dbReference type="SAM" id="MobiDB-lite"/>
    </source>
</evidence>
<feature type="compositionally biased region" description="Basic and acidic residues" evidence="1">
    <location>
        <begin position="54"/>
        <end position="69"/>
    </location>
</feature>
<evidence type="ECO:0000256" key="2">
    <source>
        <dbReference type="SAM" id="Phobius"/>
    </source>
</evidence>
<feature type="compositionally biased region" description="Low complexity" evidence="1">
    <location>
        <begin position="71"/>
        <end position="82"/>
    </location>
</feature>
<feature type="region of interest" description="Disordered" evidence="1">
    <location>
        <begin position="47"/>
        <end position="95"/>
    </location>
</feature>
<protein>
    <submittedName>
        <fullName evidence="3">Uncharacterized protein</fullName>
    </submittedName>
</protein>
<comment type="caution">
    <text evidence="3">The sequence shown here is derived from an EMBL/GenBank/DDBJ whole genome shotgun (WGS) entry which is preliminary data.</text>
</comment>
<evidence type="ECO:0000313" key="3">
    <source>
        <dbReference type="EMBL" id="CAD7037853.1"/>
    </source>
</evidence>
<reference evidence="3 4" key="1">
    <citation type="submission" date="2020-11" db="EMBL/GenBank/DDBJ databases">
        <authorList>
            <person name="Lassalle F."/>
        </authorList>
    </citation>
    <scope>NUCLEOTIDE SEQUENCE [LARGE SCALE GENOMIC DNA]</scope>
    <source>
        <strain evidence="3 4">JC140</strain>
    </source>
</reference>
<gene>
    <name evidence="3" type="ORF">REJC140_03713</name>
</gene>
<organism evidence="3 4">
    <name type="scientific">Pseudorhizobium endolithicum</name>
    <dbReference type="NCBI Taxonomy" id="1191678"/>
    <lineage>
        <taxon>Bacteria</taxon>
        <taxon>Pseudomonadati</taxon>
        <taxon>Pseudomonadota</taxon>
        <taxon>Alphaproteobacteria</taxon>
        <taxon>Hyphomicrobiales</taxon>
        <taxon>Rhizobiaceae</taxon>
        <taxon>Rhizobium/Agrobacterium group</taxon>
        <taxon>Pseudorhizobium</taxon>
    </lineage>
</organism>
<proteinExistence type="predicted"/>